<evidence type="ECO:0000313" key="3">
    <source>
        <dbReference type="Proteomes" id="UP000030746"/>
    </source>
</evidence>
<dbReference type="Gene3D" id="3.90.215.10">
    <property type="entry name" value="Gamma Fibrinogen, chain A, domain 1"/>
    <property type="match status" value="1"/>
</dbReference>
<gene>
    <name evidence="2" type="ORF">LOTGIDRAFT_57457</name>
</gene>
<reference evidence="2 3" key="1">
    <citation type="journal article" date="2013" name="Nature">
        <title>Insights into bilaterian evolution from three spiralian genomes.</title>
        <authorList>
            <person name="Simakov O."/>
            <person name="Marletaz F."/>
            <person name="Cho S.J."/>
            <person name="Edsinger-Gonzales E."/>
            <person name="Havlak P."/>
            <person name="Hellsten U."/>
            <person name="Kuo D.H."/>
            <person name="Larsson T."/>
            <person name="Lv J."/>
            <person name="Arendt D."/>
            <person name="Savage R."/>
            <person name="Osoegawa K."/>
            <person name="de Jong P."/>
            <person name="Grimwood J."/>
            <person name="Chapman J.A."/>
            <person name="Shapiro H."/>
            <person name="Aerts A."/>
            <person name="Otillar R.P."/>
            <person name="Terry A.Y."/>
            <person name="Boore J.L."/>
            <person name="Grigoriev I.V."/>
            <person name="Lindberg D.R."/>
            <person name="Seaver E.C."/>
            <person name="Weisblat D.A."/>
            <person name="Putnam N.H."/>
            <person name="Rokhsar D.S."/>
        </authorList>
    </citation>
    <scope>NUCLEOTIDE SEQUENCE [LARGE SCALE GENOMIC DNA]</scope>
</reference>
<dbReference type="CTD" id="20251397"/>
<dbReference type="PROSITE" id="PS51406">
    <property type="entry name" value="FIBRINOGEN_C_2"/>
    <property type="match status" value="1"/>
</dbReference>
<dbReference type="KEGG" id="lgi:LOTGIDRAFT_57457"/>
<dbReference type="OrthoDB" id="6046013at2759"/>
<sequence length="150" mass="17179">AFDVICKLNLRSHLTILYRLRKCEGENFNRTWSEYEQGFGSVPWNSWLGLKKIQHILNNQTSLSLRILLSNTHGESCSIFYDNVRLGDASTKYQFQARSVYTSIYRPTCGDSMIGLNNTLDLRGRPFSTYDQDETSNGCAARFGGGWWFA</sequence>
<dbReference type="GO" id="GO:0005615">
    <property type="term" value="C:extracellular space"/>
    <property type="evidence" value="ECO:0007669"/>
    <property type="project" value="TreeGrafter"/>
</dbReference>
<protein>
    <recommendedName>
        <fullName evidence="1">Fibrinogen C-terminal domain-containing protein</fullName>
    </recommendedName>
</protein>
<dbReference type="Proteomes" id="UP000030746">
    <property type="component" value="Unassembled WGS sequence"/>
</dbReference>
<dbReference type="PANTHER" id="PTHR19143:SF185">
    <property type="entry name" value="ANGIOPOIETIN-RELATED PROTEIN 5"/>
    <property type="match status" value="1"/>
</dbReference>
<dbReference type="PANTHER" id="PTHR19143">
    <property type="entry name" value="FIBRINOGEN/TENASCIN/ANGIOPOEITIN"/>
    <property type="match status" value="1"/>
</dbReference>
<dbReference type="Pfam" id="PF00147">
    <property type="entry name" value="Fibrinogen_C"/>
    <property type="match status" value="1"/>
</dbReference>
<dbReference type="GeneID" id="20251397"/>
<evidence type="ECO:0000313" key="2">
    <source>
        <dbReference type="EMBL" id="ESO90642.1"/>
    </source>
</evidence>
<organism evidence="2 3">
    <name type="scientific">Lottia gigantea</name>
    <name type="common">Giant owl limpet</name>
    <dbReference type="NCBI Taxonomy" id="225164"/>
    <lineage>
        <taxon>Eukaryota</taxon>
        <taxon>Metazoa</taxon>
        <taxon>Spiralia</taxon>
        <taxon>Lophotrochozoa</taxon>
        <taxon>Mollusca</taxon>
        <taxon>Gastropoda</taxon>
        <taxon>Patellogastropoda</taxon>
        <taxon>Lottioidea</taxon>
        <taxon>Lottiidae</taxon>
        <taxon>Lottia</taxon>
    </lineage>
</organism>
<feature type="non-terminal residue" evidence="2">
    <location>
        <position position="1"/>
    </location>
</feature>
<name>V4A1T5_LOTGI</name>
<evidence type="ECO:0000259" key="1">
    <source>
        <dbReference type="PROSITE" id="PS51406"/>
    </source>
</evidence>
<dbReference type="InterPro" id="IPR002181">
    <property type="entry name" value="Fibrinogen_a/b/g_C_dom"/>
</dbReference>
<dbReference type="AlphaFoldDB" id="V4A1T5"/>
<dbReference type="SUPFAM" id="SSF56496">
    <property type="entry name" value="Fibrinogen C-terminal domain-like"/>
    <property type="match status" value="1"/>
</dbReference>
<dbReference type="EMBL" id="KB202367">
    <property type="protein sequence ID" value="ESO90642.1"/>
    <property type="molecule type" value="Genomic_DNA"/>
</dbReference>
<feature type="domain" description="Fibrinogen C-terminal" evidence="1">
    <location>
        <begin position="1"/>
        <end position="150"/>
    </location>
</feature>
<keyword evidence="3" id="KW-1185">Reference proteome</keyword>
<dbReference type="SMART" id="SM00186">
    <property type="entry name" value="FBG"/>
    <property type="match status" value="1"/>
</dbReference>
<dbReference type="HOGENOM" id="CLU_038628_7_4_1"/>
<dbReference type="InterPro" id="IPR050373">
    <property type="entry name" value="Fibrinogen_C-term_domain"/>
</dbReference>
<dbReference type="STRING" id="225164.V4A1T5"/>
<accession>V4A1T5</accession>
<dbReference type="InterPro" id="IPR036056">
    <property type="entry name" value="Fibrinogen-like_C"/>
</dbReference>
<dbReference type="InterPro" id="IPR014716">
    <property type="entry name" value="Fibrinogen_a/b/g_C_1"/>
</dbReference>
<proteinExistence type="predicted"/>
<dbReference type="RefSeq" id="XP_009058586.1">
    <property type="nucleotide sequence ID" value="XM_009060338.1"/>
</dbReference>
<feature type="non-terminal residue" evidence="2">
    <location>
        <position position="150"/>
    </location>
</feature>